<dbReference type="InterPro" id="IPR015943">
    <property type="entry name" value="WD40/YVTN_repeat-like_dom_sf"/>
</dbReference>
<dbReference type="InterPro" id="IPR011047">
    <property type="entry name" value="Quinoprotein_ADH-like_sf"/>
</dbReference>
<feature type="domain" description="Pyrrolo-quinoline quinone repeat" evidence="1">
    <location>
        <begin position="388"/>
        <end position="457"/>
    </location>
</feature>
<dbReference type="Gene3D" id="2.130.10.10">
    <property type="entry name" value="YVTN repeat-like/Quinoprotein amine dehydrogenase"/>
    <property type="match status" value="1"/>
</dbReference>
<dbReference type="PANTHER" id="PTHR34512:SF30">
    <property type="entry name" value="OUTER MEMBRANE PROTEIN ASSEMBLY FACTOR BAMB"/>
    <property type="match status" value="1"/>
</dbReference>
<evidence type="ECO:0000313" key="2">
    <source>
        <dbReference type="EMBL" id="RTR21589.1"/>
    </source>
</evidence>
<dbReference type="InterPro" id="IPR002372">
    <property type="entry name" value="PQQ_rpt_dom"/>
</dbReference>
<gene>
    <name evidence="2" type="ORF">EJ903_08610</name>
</gene>
<dbReference type="Pfam" id="PF13360">
    <property type="entry name" value="PQQ_2"/>
    <property type="match status" value="2"/>
</dbReference>
<reference evidence="2 3" key="1">
    <citation type="submission" date="2018-12" db="EMBL/GenBank/DDBJ databases">
        <authorList>
            <person name="Yang Y."/>
        </authorList>
    </citation>
    <scope>NUCLEOTIDE SEQUENCE [LARGE SCALE GENOMIC DNA]</scope>
    <source>
        <strain evidence="2 3">L-25-5w-1</strain>
    </source>
</reference>
<keyword evidence="3" id="KW-1185">Reference proteome</keyword>
<name>A0A431VLD9_9PROT</name>
<accession>A0A431VLD9</accession>
<dbReference type="Proteomes" id="UP000277007">
    <property type="component" value="Unassembled WGS sequence"/>
</dbReference>
<dbReference type="OrthoDB" id="5290752at2"/>
<organism evidence="2 3">
    <name type="scientific">Azospirillum griseum</name>
    <dbReference type="NCBI Taxonomy" id="2496639"/>
    <lineage>
        <taxon>Bacteria</taxon>
        <taxon>Pseudomonadati</taxon>
        <taxon>Pseudomonadota</taxon>
        <taxon>Alphaproteobacteria</taxon>
        <taxon>Rhodospirillales</taxon>
        <taxon>Azospirillaceae</taxon>
        <taxon>Azospirillum</taxon>
    </lineage>
</organism>
<dbReference type="SMART" id="SM00564">
    <property type="entry name" value="PQQ"/>
    <property type="match status" value="7"/>
</dbReference>
<dbReference type="PANTHER" id="PTHR34512">
    <property type="entry name" value="CELL SURFACE PROTEIN"/>
    <property type="match status" value="1"/>
</dbReference>
<proteinExistence type="predicted"/>
<feature type="domain" description="Pyrrolo-quinoline quinone repeat" evidence="1">
    <location>
        <begin position="141"/>
        <end position="376"/>
    </location>
</feature>
<evidence type="ECO:0000313" key="3">
    <source>
        <dbReference type="Proteomes" id="UP000277007"/>
    </source>
</evidence>
<comment type="caution">
    <text evidence="2">The sequence shown here is derived from an EMBL/GenBank/DDBJ whole genome shotgun (WGS) entry which is preliminary data.</text>
</comment>
<protein>
    <submittedName>
        <fullName evidence="2">Pyrrolo-quinoline quinone</fullName>
    </submittedName>
</protein>
<sequence>MIPATMTPASTNTPRALRRSALLSVSLLAVLLSGCDTVSDWFGKASEPPLPGQRVSVLTRERKVEPDTRLADTAVTVPSPVANAAWAQPGGVPEHSMGHLALSANPAEAWRGDVGAGSSSSRALLGVPVVADGRIFAMDADARVSALNALNGGGLWRVDTRPENERGGATGGGVAYADGRLFAATGYAEVLALDPANGSVLWRKRVAGPVRGAPTVQGGRVLVLTLDNQLVALSASDGTIQWSHQGILETAGLLGAASPAADGTLVVAPYSSGELFGLRPENGRVMWQESLAAIRRTGALSNLADIRGLPVIERGTVYAIGHSGRMVAIDQRIGNRVWETEIGGMQTPWLAGDYLYVVTNDSELVAVTRQAGRVRWVAPLERYTDPKAKTGSIVWAGPVLAGGRLWVAGSNGVLLGLSTTNGQVEVTRSLPAAAFLPPVVANGTLMVLCDNGTLVAFR</sequence>
<dbReference type="AlphaFoldDB" id="A0A431VLD9"/>
<dbReference type="SUPFAM" id="SSF50998">
    <property type="entry name" value="Quinoprotein alcohol dehydrogenase-like"/>
    <property type="match status" value="1"/>
</dbReference>
<dbReference type="InterPro" id="IPR018391">
    <property type="entry name" value="PQQ_b-propeller_rpt"/>
</dbReference>
<dbReference type="EMBL" id="RXMA01000006">
    <property type="protein sequence ID" value="RTR21589.1"/>
    <property type="molecule type" value="Genomic_DNA"/>
</dbReference>
<evidence type="ECO:0000259" key="1">
    <source>
        <dbReference type="Pfam" id="PF13360"/>
    </source>
</evidence>